<gene>
    <name evidence="1" type="ORF">LEP1GSC161_1316</name>
</gene>
<protein>
    <submittedName>
        <fullName evidence="1">Uncharacterized protein</fullName>
    </submittedName>
</protein>
<proteinExistence type="predicted"/>
<sequence length="41" mass="4751">MSKIKGNFCANYREPTDLSFQIIYKFSIPSFTGSKFLDSRL</sequence>
<reference evidence="1 2" key="1">
    <citation type="submission" date="2013-01" db="EMBL/GenBank/DDBJ databases">
        <authorList>
            <person name="Harkins D.M."/>
            <person name="Durkin A.S."/>
            <person name="Brinkac L.M."/>
            <person name="Haft D.H."/>
            <person name="Selengut J.D."/>
            <person name="Sanka R."/>
            <person name="DePew J."/>
            <person name="Purushe J."/>
            <person name="Matthias M.A."/>
            <person name="Vinetz J.M."/>
            <person name="Sutton G.G."/>
            <person name="Nierman W.C."/>
            <person name="Fouts D.E."/>
        </authorList>
    </citation>
    <scope>NUCLEOTIDE SEQUENCE [LARGE SCALE GENOMIC DNA]</scope>
    <source>
        <strain evidence="1 2">CBC1416</strain>
    </source>
</reference>
<evidence type="ECO:0000313" key="2">
    <source>
        <dbReference type="Proteomes" id="UP000012149"/>
    </source>
</evidence>
<accession>M6VXA1</accession>
<comment type="caution">
    <text evidence="1">The sequence shown here is derived from an EMBL/GenBank/DDBJ whole genome shotgun (WGS) entry which is preliminary data.</text>
</comment>
<evidence type="ECO:0000313" key="1">
    <source>
        <dbReference type="EMBL" id="EMO59776.1"/>
    </source>
</evidence>
<dbReference type="AlphaFoldDB" id="M6VXA1"/>
<dbReference type="EMBL" id="AKWE02000016">
    <property type="protein sequence ID" value="EMO59776.1"/>
    <property type="molecule type" value="Genomic_DNA"/>
</dbReference>
<name>M6VXA1_9LEPT</name>
<organism evidence="1 2">
    <name type="scientific">Leptospira santarosai str. CBC1416</name>
    <dbReference type="NCBI Taxonomy" id="1193059"/>
    <lineage>
        <taxon>Bacteria</taxon>
        <taxon>Pseudomonadati</taxon>
        <taxon>Spirochaetota</taxon>
        <taxon>Spirochaetia</taxon>
        <taxon>Leptospirales</taxon>
        <taxon>Leptospiraceae</taxon>
        <taxon>Leptospira</taxon>
    </lineage>
</organism>
<dbReference type="Proteomes" id="UP000012149">
    <property type="component" value="Unassembled WGS sequence"/>
</dbReference>